<evidence type="ECO:0000313" key="4">
    <source>
        <dbReference type="Proteomes" id="UP000001396"/>
    </source>
</evidence>
<dbReference type="STRING" id="670386.D3B6I3"/>
<proteinExistence type="inferred from homology"/>
<evidence type="ECO:0000259" key="2">
    <source>
        <dbReference type="Pfam" id="PF01370"/>
    </source>
</evidence>
<protein>
    <recommendedName>
        <fullName evidence="2">NAD-dependent epimerase/dehydratase domain-containing protein</fullName>
    </recommendedName>
</protein>
<dbReference type="Proteomes" id="UP000001396">
    <property type="component" value="Unassembled WGS sequence"/>
</dbReference>
<comment type="similarity">
    <text evidence="1">Belongs to the NAD(P)-dependent epimerase/dehydratase family.</text>
</comment>
<feature type="domain" description="NAD-dependent epimerase/dehydratase" evidence="2">
    <location>
        <begin position="7"/>
        <end position="245"/>
    </location>
</feature>
<dbReference type="Gene3D" id="3.40.50.720">
    <property type="entry name" value="NAD(P)-binding Rossmann-like Domain"/>
    <property type="match status" value="1"/>
</dbReference>
<dbReference type="SUPFAM" id="SSF51735">
    <property type="entry name" value="NAD(P)-binding Rossmann-fold domains"/>
    <property type="match status" value="1"/>
</dbReference>
<organism evidence="3 4">
    <name type="scientific">Heterostelium pallidum (strain ATCC 26659 / Pp 5 / PN500)</name>
    <name type="common">Cellular slime mold</name>
    <name type="synonym">Polysphondylium pallidum</name>
    <dbReference type="NCBI Taxonomy" id="670386"/>
    <lineage>
        <taxon>Eukaryota</taxon>
        <taxon>Amoebozoa</taxon>
        <taxon>Evosea</taxon>
        <taxon>Eumycetozoa</taxon>
        <taxon>Dictyostelia</taxon>
        <taxon>Acytosteliales</taxon>
        <taxon>Acytosteliaceae</taxon>
        <taxon>Heterostelium</taxon>
    </lineage>
</organism>
<evidence type="ECO:0000256" key="1">
    <source>
        <dbReference type="ARBA" id="ARBA00007637"/>
    </source>
</evidence>
<keyword evidence="4" id="KW-1185">Reference proteome</keyword>
<dbReference type="PANTHER" id="PTHR43000">
    <property type="entry name" value="DTDP-D-GLUCOSE 4,6-DEHYDRATASE-RELATED"/>
    <property type="match status" value="1"/>
</dbReference>
<dbReference type="InterPro" id="IPR036291">
    <property type="entry name" value="NAD(P)-bd_dom_sf"/>
</dbReference>
<dbReference type="Pfam" id="PF01370">
    <property type="entry name" value="Epimerase"/>
    <property type="match status" value="1"/>
</dbReference>
<dbReference type="InterPro" id="IPR001509">
    <property type="entry name" value="Epimerase_deHydtase"/>
</dbReference>
<dbReference type="InParanoid" id="D3B6I3"/>
<reference evidence="3 4" key="1">
    <citation type="journal article" date="2011" name="Genome Res.">
        <title>Phylogeny-wide analysis of social amoeba genomes highlights ancient origins for complex intercellular communication.</title>
        <authorList>
            <person name="Heidel A.J."/>
            <person name="Lawal H.M."/>
            <person name="Felder M."/>
            <person name="Schilde C."/>
            <person name="Helps N.R."/>
            <person name="Tunggal B."/>
            <person name="Rivero F."/>
            <person name="John U."/>
            <person name="Schleicher M."/>
            <person name="Eichinger L."/>
            <person name="Platzer M."/>
            <person name="Noegel A.A."/>
            <person name="Schaap P."/>
            <person name="Gloeckner G."/>
        </authorList>
    </citation>
    <scope>NUCLEOTIDE SEQUENCE [LARGE SCALE GENOMIC DNA]</scope>
    <source>
        <strain evidence="4">ATCC 26659 / Pp 5 / PN500</strain>
    </source>
</reference>
<name>D3B6I3_HETP5</name>
<accession>D3B6I3</accession>
<evidence type="ECO:0000313" key="3">
    <source>
        <dbReference type="EMBL" id="EFA82953.1"/>
    </source>
</evidence>
<dbReference type="AlphaFoldDB" id="D3B6I3"/>
<dbReference type="GeneID" id="31359218"/>
<sequence length="312" mass="34008">MDKKESVIITGGQGFIGSWVAKLLLDDQKYNVVVVDVKPDLHILKQIMSDSDIKLLEFVYVDIADTKSVSELVLRVRPSFIVHLAGLQIPTCKVNPILGASVNVIGTLNVFEAVRQLQATKQQSCCCPVIYASSAAVSGPSEDYDSSAPVSDDAHHAPVTHYGVFKQANEGAARVYWLDHKIPSVALRPFTVYGVGREVGMTSAPTKAIKAMVLGQDYVIPFSGDICINYVEDIARLFINLGQSPNVQGAYTCNIKGDTLDVLNYRIPLTLVKKHFDIIYPPIAKLPDVLSTIITFKGTTQIGIYMGGSHQL</sequence>
<dbReference type="RefSeq" id="XP_020435070.1">
    <property type="nucleotide sequence ID" value="XM_020574656.1"/>
</dbReference>
<dbReference type="EMBL" id="ADBJ01000017">
    <property type="protein sequence ID" value="EFA82953.1"/>
    <property type="molecule type" value="Genomic_DNA"/>
</dbReference>
<gene>
    <name evidence="3" type="ORF">PPL_03731</name>
</gene>
<comment type="caution">
    <text evidence="3">The sequence shown here is derived from an EMBL/GenBank/DDBJ whole genome shotgun (WGS) entry which is preliminary data.</text>
</comment>
<dbReference type="OMA" id="GLQIPTC"/>